<protein>
    <submittedName>
        <fullName evidence="3">Uncharacterized protein</fullName>
    </submittedName>
</protein>
<evidence type="ECO:0000313" key="5">
    <source>
        <dbReference type="Proteomes" id="UP000631312"/>
    </source>
</evidence>
<gene>
    <name evidence="2" type="ORF">Alo02nite_13590</name>
    <name evidence="3" type="ORF">BJ964_003884</name>
</gene>
<sequence length="227" mass="24030">MLSTLFGLITVAETVMLGMVIALRRRQPDWALALLALVLLGLVWDNAVIAIGATVGEGDTLEALSFPRYAAHGVLVPLLIMVGVGLARRYDVRFFTGATAPAAFGAVTVLLITIGIWLDIVTLDLEPTRYAGTLRYTNAAAHGPPIPAVATILILIAIGALLLARTRWPWLLIGSIAMFAAAAAAVAGFWIGNVGELILILTIWFTATRRMNPQPAVSAASGPSKQH</sequence>
<keyword evidence="5" id="KW-1185">Reference proteome</keyword>
<feature type="transmembrane region" description="Helical" evidence="1">
    <location>
        <begin position="176"/>
        <end position="205"/>
    </location>
</feature>
<dbReference type="EMBL" id="JACHNC010000001">
    <property type="protein sequence ID" value="MBB4749723.1"/>
    <property type="molecule type" value="Genomic_DNA"/>
</dbReference>
<reference evidence="3 4" key="1">
    <citation type="submission" date="2020-08" db="EMBL/GenBank/DDBJ databases">
        <title>Sequencing the genomes of 1000 actinobacteria strains.</title>
        <authorList>
            <person name="Klenk H.-P."/>
        </authorList>
    </citation>
    <scope>NUCLEOTIDE SEQUENCE [LARGE SCALE GENOMIC DNA]</scope>
    <source>
        <strain evidence="3 4">DSM 43150</strain>
    </source>
</reference>
<feature type="transmembrane region" description="Helical" evidence="1">
    <location>
        <begin position="146"/>
        <end position="164"/>
    </location>
</feature>
<dbReference type="RefSeq" id="WP_188121994.1">
    <property type="nucleotide sequence ID" value="NZ_BOMP01000020.1"/>
</dbReference>
<evidence type="ECO:0000256" key="1">
    <source>
        <dbReference type="SAM" id="Phobius"/>
    </source>
</evidence>
<dbReference type="Proteomes" id="UP000590511">
    <property type="component" value="Unassembled WGS sequence"/>
</dbReference>
<proteinExistence type="predicted"/>
<evidence type="ECO:0000313" key="4">
    <source>
        <dbReference type="Proteomes" id="UP000590511"/>
    </source>
</evidence>
<keyword evidence="1" id="KW-1133">Transmembrane helix</keyword>
<organism evidence="3 4">
    <name type="scientific">Actinoplanes lobatus</name>
    <dbReference type="NCBI Taxonomy" id="113568"/>
    <lineage>
        <taxon>Bacteria</taxon>
        <taxon>Bacillati</taxon>
        <taxon>Actinomycetota</taxon>
        <taxon>Actinomycetes</taxon>
        <taxon>Micromonosporales</taxon>
        <taxon>Micromonosporaceae</taxon>
        <taxon>Actinoplanes</taxon>
    </lineage>
</organism>
<comment type="caution">
    <text evidence="3">The sequence shown here is derived from an EMBL/GenBank/DDBJ whole genome shotgun (WGS) entry which is preliminary data.</text>
</comment>
<dbReference type="Proteomes" id="UP000631312">
    <property type="component" value="Unassembled WGS sequence"/>
</dbReference>
<feature type="transmembrane region" description="Helical" evidence="1">
    <location>
        <begin position="94"/>
        <end position="118"/>
    </location>
</feature>
<feature type="transmembrane region" description="Helical" evidence="1">
    <location>
        <begin position="69"/>
        <end position="87"/>
    </location>
</feature>
<dbReference type="AlphaFoldDB" id="A0A7W7HFS3"/>
<keyword evidence="1" id="KW-0812">Transmembrane</keyword>
<reference evidence="2 5" key="2">
    <citation type="submission" date="2021-01" db="EMBL/GenBank/DDBJ databases">
        <title>Whole genome shotgun sequence of Actinoplanes lobatus NBRC 12513.</title>
        <authorList>
            <person name="Komaki H."/>
            <person name="Tamura T."/>
        </authorList>
    </citation>
    <scope>NUCLEOTIDE SEQUENCE [LARGE SCALE GENOMIC DNA]</scope>
    <source>
        <strain evidence="2 5">NBRC 12513</strain>
    </source>
</reference>
<feature type="transmembrane region" description="Helical" evidence="1">
    <location>
        <begin position="30"/>
        <end position="49"/>
    </location>
</feature>
<keyword evidence="1" id="KW-0472">Membrane</keyword>
<evidence type="ECO:0000313" key="2">
    <source>
        <dbReference type="EMBL" id="GIE38461.1"/>
    </source>
</evidence>
<accession>A0A7W7HFS3</accession>
<evidence type="ECO:0000313" key="3">
    <source>
        <dbReference type="EMBL" id="MBB4749723.1"/>
    </source>
</evidence>
<name>A0A7W7HFS3_9ACTN</name>
<feature type="transmembrane region" description="Helical" evidence="1">
    <location>
        <begin position="6"/>
        <end position="23"/>
    </location>
</feature>
<dbReference type="EMBL" id="BOMP01000020">
    <property type="protein sequence ID" value="GIE38461.1"/>
    <property type="molecule type" value="Genomic_DNA"/>
</dbReference>